<dbReference type="OrthoDB" id="3918601at2759"/>
<evidence type="ECO:0000256" key="1">
    <source>
        <dbReference type="SAM" id="MobiDB-lite"/>
    </source>
</evidence>
<feature type="domain" description="Rhodopsin" evidence="3">
    <location>
        <begin position="43"/>
        <end position="272"/>
    </location>
</feature>
<feature type="region of interest" description="Disordered" evidence="1">
    <location>
        <begin position="332"/>
        <end position="353"/>
    </location>
</feature>
<dbReference type="PANTHER" id="PTHR39614">
    <property type="entry name" value="INTEGRAL MEMBRANE PROTEIN"/>
    <property type="match status" value="1"/>
</dbReference>
<evidence type="ECO:0000313" key="4">
    <source>
        <dbReference type="EMBL" id="ORY09607.1"/>
    </source>
</evidence>
<dbReference type="PANTHER" id="PTHR39614:SF2">
    <property type="entry name" value="INTEGRAL MEMBRANE PROTEIN"/>
    <property type="match status" value="1"/>
</dbReference>
<sequence>MDPAAGSPMPPPNRFAPYTDENHSATLWIASLLGLIYVVGVLVVRLFIKRRVFGFDDAFIIGSTAVSVGQFIAIFKGLGYGVGVIAANALDLTSAGKVIFSSRVLLLVSNYLAKLSGIFLLRRLFVRDDKTNGLLCDISFGFIVICGIISVFVGTVGCPSSTFFKQHCSSQVLRWSIVTALDVITEVTTLLIPPYLVWQLQMRTSYKLRVVAAFCFRVAIIIFSTMHLNAWIKYTNGEPSPFLIVPVLIWQQTLLATSLITATIPNLKAFLQSLSTNWGIDWGYSTQPYGQGTYEMGNVKRSGVTASRAESEIPYSPRSQVSGAKFKTEISTKARERPASVEHNSSHSIGSGGSQDLIIRKETQWAVESERAESTIML</sequence>
<reference evidence="4 5" key="1">
    <citation type="submission" date="2016-07" db="EMBL/GenBank/DDBJ databases">
        <title>Pervasive Adenine N6-methylation of Active Genes in Fungi.</title>
        <authorList>
            <consortium name="DOE Joint Genome Institute"/>
            <person name="Mondo S.J."/>
            <person name="Dannebaum R.O."/>
            <person name="Kuo R.C."/>
            <person name="Labutti K."/>
            <person name="Haridas S."/>
            <person name="Kuo A."/>
            <person name="Salamov A."/>
            <person name="Ahrendt S.R."/>
            <person name="Lipzen A."/>
            <person name="Sullivan W."/>
            <person name="Andreopoulos W.B."/>
            <person name="Clum A."/>
            <person name="Lindquist E."/>
            <person name="Daum C."/>
            <person name="Ramamoorthy G.K."/>
            <person name="Gryganskyi A."/>
            <person name="Culley D."/>
            <person name="Magnuson J.K."/>
            <person name="James T.Y."/>
            <person name="O'Malley M.A."/>
            <person name="Stajich J.E."/>
            <person name="Spatafora J.W."/>
            <person name="Visel A."/>
            <person name="Grigoriev I.V."/>
        </authorList>
    </citation>
    <scope>NUCLEOTIDE SEQUENCE [LARGE SCALE GENOMIC DNA]</scope>
    <source>
        <strain evidence="4 5">CBS 115471</strain>
    </source>
</reference>
<feature type="transmembrane region" description="Helical" evidence="2">
    <location>
        <begin position="244"/>
        <end position="264"/>
    </location>
</feature>
<feature type="transmembrane region" description="Helical" evidence="2">
    <location>
        <begin position="173"/>
        <end position="198"/>
    </location>
</feature>
<dbReference type="Proteomes" id="UP000193144">
    <property type="component" value="Unassembled WGS sequence"/>
</dbReference>
<evidence type="ECO:0000259" key="3">
    <source>
        <dbReference type="Pfam" id="PF20684"/>
    </source>
</evidence>
<dbReference type="STRING" id="1231657.A0A1Y1ZHW3"/>
<feature type="transmembrane region" description="Helical" evidence="2">
    <location>
        <begin position="133"/>
        <end position="153"/>
    </location>
</feature>
<evidence type="ECO:0000256" key="2">
    <source>
        <dbReference type="SAM" id="Phobius"/>
    </source>
</evidence>
<keyword evidence="2" id="KW-1133">Transmembrane helix</keyword>
<feature type="transmembrane region" description="Helical" evidence="2">
    <location>
        <begin position="59"/>
        <end position="78"/>
    </location>
</feature>
<keyword evidence="2" id="KW-0812">Transmembrane</keyword>
<comment type="caution">
    <text evidence="4">The sequence shown here is derived from an EMBL/GenBank/DDBJ whole genome shotgun (WGS) entry which is preliminary data.</text>
</comment>
<dbReference type="Pfam" id="PF20684">
    <property type="entry name" value="Fung_rhodopsin"/>
    <property type="match status" value="1"/>
</dbReference>
<gene>
    <name evidence="4" type="ORF">BCR34DRAFT_589210</name>
</gene>
<dbReference type="EMBL" id="MCFA01000084">
    <property type="protein sequence ID" value="ORY09607.1"/>
    <property type="molecule type" value="Genomic_DNA"/>
</dbReference>
<feature type="transmembrane region" description="Helical" evidence="2">
    <location>
        <begin position="98"/>
        <end position="121"/>
    </location>
</feature>
<proteinExistence type="predicted"/>
<dbReference type="InterPro" id="IPR049326">
    <property type="entry name" value="Rhodopsin_dom_fungi"/>
</dbReference>
<keyword evidence="5" id="KW-1185">Reference proteome</keyword>
<feature type="transmembrane region" description="Helical" evidence="2">
    <location>
        <begin position="25"/>
        <end position="47"/>
    </location>
</feature>
<organism evidence="4 5">
    <name type="scientific">Clohesyomyces aquaticus</name>
    <dbReference type="NCBI Taxonomy" id="1231657"/>
    <lineage>
        <taxon>Eukaryota</taxon>
        <taxon>Fungi</taxon>
        <taxon>Dikarya</taxon>
        <taxon>Ascomycota</taxon>
        <taxon>Pezizomycotina</taxon>
        <taxon>Dothideomycetes</taxon>
        <taxon>Pleosporomycetidae</taxon>
        <taxon>Pleosporales</taxon>
        <taxon>Lindgomycetaceae</taxon>
        <taxon>Clohesyomyces</taxon>
    </lineage>
</organism>
<feature type="transmembrane region" description="Helical" evidence="2">
    <location>
        <begin position="210"/>
        <end position="232"/>
    </location>
</feature>
<protein>
    <recommendedName>
        <fullName evidence="3">Rhodopsin domain-containing protein</fullName>
    </recommendedName>
</protein>
<evidence type="ECO:0000313" key="5">
    <source>
        <dbReference type="Proteomes" id="UP000193144"/>
    </source>
</evidence>
<accession>A0A1Y1ZHW3</accession>
<keyword evidence="2" id="KW-0472">Membrane</keyword>
<name>A0A1Y1ZHW3_9PLEO</name>
<dbReference type="AlphaFoldDB" id="A0A1Y1ZHW3"/>